<dbReference type="KEGG" id="egl:EGR_10175"/>
<protein>
    <submittedName>
        <fullName evidence="1">Uncharacterized protein</fullName>
    </submittedName>
</protein>
<dbReference type="CTD" id="36345890"/>
<dbReference type="Proteomes" id="UP000019149">
    <property type="component" value="Unassembled WGS sequence"/>
</dbReference>
<name>W6U902_ECHGR</name>
<gene>
    <name evidence="1" type="ORF">EGR_10175</name>
</gene>
<organism evidence="1 2">
    <name type="scientific">Echinococcus granulosus</name>
    <name type="common">Hydatid tapeworm</name>
    <dbReference type="NCBI Taxonomy" id="6210"/>
    <lineage>
        <taxon>Eukaryota</taxon>
        <taxon>Metazoa</taxon>
        <taxon>Spiralia</taxon>
        <taxon>Lophotrochozoa</taxon>
        <taxon>Platyhelminthes</taxon>
        <taxon>Cestoda</taxon>
        <taxon>Eucestoda</taxon>
        <taxon>Cyclophyllidea</taxon>
        <taxon>Taeniidae</taxon>
        <taxon>Echinococcus</taxon>
        <taxon>Echinococcus granulosus group</taxon>
    </lineage>
</organism>
<dbReference type="GeneID" id="36345890"/>
<dbReference type="EMBL" id="APAU02000196">
    <property type="protein sequence ID" value="EUB54967.1"/>
    <property type="molecule type" value="Genomic_DNA"/>
</dbReference>
<reference evidence="1 2" key="1">
    <citation type="journal article" date="2013" name="Nat. Genet.">
        <title>The genome of the hydatid tapeworm Echinococcus granulosus.</title>
        <authorList>
            <person name="Zheng H."/>
            <person name="Zhang W."/>
            <person name="Zhang L."/>
            <person name="Zhang Z."/>
            <person name="Li J."/>
            <person name="Lu G."/>
            <person name="Zhu Y."/>
            <person name="Wang Y."/>
            <person name="Huang Y."/>
            <person name="Liu J."/>
            <person name="Kang H."/>
            <person name="Chen J."/>
            <person name="Wang L."/>
            <person name="Chen A."/>
            <person name="Yu S."/>
            <person name="Gao Z."/>
            <person name="Jin L."/>
            <person name="Gu W."/>
            <person name="Wang Z."/>
            <person name="Zhao L."/>
            <person name="Shi B."/>
            <person name="Wen H."/>
            <person name="Lin R."/>
            <person name="Jones M.K."/>
            <person name="Brejova B."/>
            <person name="Vinar T."/>
            <person name="Zhao G."/>
            <person name="McManus D.P."/>
            <person name="Chen Z."/>
            <person name="Zhou Y."/>
            <person name="Wang S."/>
        </authorList>
    </citation>
    <scope>NUCLEOTIDE SEQUENCE [LARGE SCALE GENOMIC DNA]</scope>
</reference>
<comment type="caution">
    <text evidence="1">The sequence shown here is derived from an EMBL/GenBank/DDBJ whole genome shotgun (WGS) entry which is preliminary data.</text>
</comment>
<dbReference type="RefSeq" id="XP_024346163.1">
    <property type="nucleotide sequence ID" value="XM_024499424.1"/>
</dbReference>
<evidence type="ECO:0000313" key="2">
    <source>
        <dbReference type="Proteomes" id="UP000019149"/>
    </source>
</evidence>
<proteinExistence type="predicted"/>
<accession>W6U902</accession>
<dbReference type="AlphaFoldDB" id="W6U902"/>
<keyword evidence="2" id="KW-1185">Reference proteome</keyword>
<evidence type="ECO:0000313" key="1">
    <source>
        <dbReference type="EMBL" id="EUB54967.1"/>
    </source>
</evidence>
<sequence>MDFAYLAAIKLIWDNECHENAVMIPLKLDTFEIQKLCSQEVESSVSTSTSKGGL</sequence>